<gene>
    <name evidence="1" type="ORF">LEP1GSC202_0610</name>
</gene>
<dbReference type="STRING" id="1249483.LEP1GSC202_0610"/>
<dbReference type="RefSeq" id="WP_015676109.1">
    <property type="nucleotide sequence ID" value="NZ_AOGX02000013.1"/>
</dbReference>
<organism evidence="1 2">
    <name type="scientific">Leptospira yanagawae serovar Saopaulo str. Sao Paulo = ATCC 700523</name>
    <dbReference type="NCBI Taxonomy" id="1249483"/>
    <lineage>
        <taxon>Bacteria</taxon>
        <taxon>Pseudomonadati</taxon>
        <taxon>Spirochaetota</taxon>
        <taxon>Spirochaetia</taxon>
        <taxon>Leptospirales</taxon>
        <taxon>Leptospiraceae</taxon>
        <taxon>Leptospira</taxon>
    </lineage>
</organism>
<dbReference type="EMBL" id="AOGX02000013">
    <property type="protein sequence ID" value="EOQ90085.1"/>
    <property type="molecule type" value="Genomic_DNA"/>
</dbReference>
<name>A0A5E8HFM0_9LEPT</name>
<dbReference type="AlphaFoldDB" id="A0A5E8HFM0"/>
<protein>
    <submittedName>
        <fullName evidence="1">Uncharacterized protein</fullName>
    </submittedName>
</protein>
<dbReference type="Proteomes" id="UP000013996">
    <property type="component" value="Unassembled WGS sequence"/>
</dbReference>
<evidence type="ECO:0000313" key="2">
    <source>
        <dbReference type="Proteomes" id="UP000013996"/>
    </source>
</evidence>
<accession>A0A5E8HFM0</accession>
<reference evidence="1 2" key="1">
    <citation type="submission" date="2013-04" db="EMBL/GenBank/DDBJ databases">
        <authorList>
            <person name="Harkins D.M."/>
            <person name="Durkin A.S."/>
            <person name="Brinkac L.M."/>
            <person name="Haft D.H."/>
            <person name="Selengut J.D."/>
            <person name="Sanka R."/>
            <person name="DePew J."/>
            <person name="Purushe J."/>
            <person name="Hartskeerl R.A."/>
            <person name="Ahmed A."/>
            <person name="van der Linden H."/>
            <person name="Goris M.G.A."/>
            <person name="Vinetz J.M."/>
            <person name="Sutton G.G."/>
            <person name="Nierman W.C."/>
            <person name="Fouts D.E."/>
        </authorList>
    </citation>
    <scope>NUCLEOTIDE SEQUENCE [LARGE SCALE GENOMIC DNA]</scope>
    <source>
        <strain evidence="1 2">Sao Paulo</strain>
    </source>
</reference>
<evidence type="ECO:0000313" key="1">
    <source>
        <dbReference type="EMBL" id="EOQ90085.1"/>
    </source>
</evidence>
<comment type="caution">
    <text evidence="1">The sequence shown here is derived from an EMBL/GenBank/DDBJ whole genome shotgun (WGS) entry which is preliminary data.</text>
</comment>
<proteinExistence type="predicted"/>
<sequence length="109" mass="12050">MMRITLTNLILFSFFTLTNCYYNPLVNSLLNPPETEENNSALALLGLPGPTLFITGQIRYANGVAEVGLVLQPGKSFAPQTKSTTGYVTDEGGRFYIPYQNRIHSLYGL</sequence>